<sequence>MDTIPQRHEDDLGLHHLQVLDVLLAERSLTKAARVLNITQPALSKTLAKLRVYFGDPLFVRVALRMEPTPKALALAEPVRGILERMRALRSDHVAFDPATSARNFSFFIIDAGVAQMLPPLINRLASDAPNVHVQAVNCDAQHIDLWLESGLVDLAVGSFPGLTQGVRRQPLWRERYVAVTRRDHPRLGASPDLAAFIAEQHVLVTAEGTGHEHLSVERAVEVAVPREKIVCRVPMFTTAALVACRSDAVALVPLTLGRILADEMGLQLVTPPLALPEIEIAMYWHDRVHRESGNQWIRAVLRELFHQHASAVPVA</sequence>
<evidence type="ECO:0000256" key="2">
    <source>
        <dbReference type="ARBA" id="ARBA00023015"/>
    </source>
</evidence>
<dbReference type="InterPro" id="IPR036388">
    <property type="entry name" value="WH-like_DNA-bd_sf"/>
</dbReference>
<dbReference type="Pfam" id="PF00126">
    <property type="entry name" value="HTH_1"/>
    <property type="match status" value="1"/>
</dbReference>
<feature type="domain" description="HTH lysR-type" evidence="5">
    <location>
        <begin position="12"/>
        <end position="69"/>
    </location>
</feature>
<dbReference type="PRINTS" id="PR00039">
    <property type="entry name" value="HTHLYSR"/>
</dbReference>
<protein>
    <submittedName>
        <fullName evidence="6">LysR family transcriptional regulator</fullName>
    </submittedName>
</protein>
<dbReference type="CDD" id="cd08459">
    <property type="entry name" value="PBP2_DntR_NahR_LinR_like"/>
    <property type="match status" value="1"/>
</dbReference>
<dbReference type="Gene3D" id="3.40.190.10">
    <property type="entry name" value="Periplasmic binding protein-like II"/>
    <property type="match status" value="2"/>
</dbReference>
<proteinExistence type="inferred from homology"/>
<dbReference type="PANTHER" id="PTHR30118:SF15">
    <property type="entry name" value="TRANSCRIPTIONAL REGULATORY PROTEIN"/>
    <property type="match status" value="1"/>
</dbReference>
<evidence type="ECO:0000313" key="7">
    <source>
        <dbReference type="Proteomes" id="UP000255165"/>
    </source>
</evidence>
<dbReference type="EMBL" id="QKWJ01000096">
    <property type="protein sequence ID" value="RDK05450.1"/>
    <property type="molecule type" value="Genomic_DNA"/>
</dbReference>
<dbReference type="InterPro" id="IPR050389">
    <property type="entry name" value="LysR-type_TF"/>
</dbReference>
<dbReference type="GO" id="GO:0003677">
    <property type="term" value="F:DNA binding"/>
    <property type="evidence" value="ECO:0007669"/>
    <property type="project" value="UniProtKB-KW"/>
</dbReference>
<dbReference type="AlphaFoldDB" id="A0A370NIN2"/>
<organism evidence="6 7">
    <name type="scientific">Cupriavidus lacunae</name>
    <dbReference type="NCBI Taxonomy" id="2666307"/>
    <lineage>
        <taxon>Bacteria</taxon>
        <taxon>Pseudomonadati</taxon>
        <taxon>Pseudomonadota</taxon>
        <taxon>Betaproteobacteria</taxon>
        <taxon>Burkholderiales</taxon>
        <taxon>Burkholderiaceae</taxon>
        <taxon>Cupriavidus</taxon>
    </lineage>
</organism>
<dbReference type="Gene3D" id="1.10.10.10">
    <property type="entry name" value="Winged helix-like DNA-binding domain superfamily/Winged helix DNA-binding domain"/>
    <property type="match status" value="1"/>
</dbReference>
<evidence type="ECO:0000256" key="3">
    <source>
        <dbReference type="ARBA" id="ARBA00023125"/>
    </source>
</evidence>
<dbReference type="SUPFAM" id="SSF53850">
    <property type="entry name" value="Periplasmic binding protein-like II"/>
    <property type="match status" value="1"/>
</dbReference>
<evidence type="ECO:0000259" key="5">
    <source>
        <dbReference type="PROSITE" id="PS50931"/>
    </source>
</evidence>
<name>A0A370NIN2_9BURK</name>
<evidence type="ECO:0000313" key="6">
    <source>
        <dbReference type="EMBL" id="RDK05450.1"/>
    </source>
</evidence>
<evidence type="ECO:0000256" key="4">
    <source>
        <dbReference type="ARBA" id="ARBA00023163"/>
    </source>
</evidence>
<dbReference type="SUPFAM" id="SSF46785">
    <property type="entry name" value="Winged helix' DNA-binding domain"/>
    <property type="match status" value="1"/>
</dbReference>
<keyword evidence="4" id="KW-0804">Transcription</keyword>
<dbReference type="InterPro" id="IPR000847">
    <property type="entry name" value="LysR_HTH_N"/>
</dbReference>
<dbReference type="GO" id="GO:0003700">
    <property type="term" value="F:DNA-binding transcription factor activity"/>
    <property type="evidence" value="ECO:0007669"/>
    <property type="project" value="InterPro"/>
</dbReference>
<accession>A0A370NIN2</accession>
<evidence type="ECO:0000256" key="1">
    <source>
        <dbReference type="ARBA" id="ARBA00009437"/>
    </source>
</evidence>
<reference evidence="7" key="1">
    <citation type="submission" date="2018-06" db="EMBL/GenBank/DDBJ databases">
        <authorList>
            <person name="Feng T."/>
            <person name="Jeon C.O."/>
        </authorList>
    </citation>
    <scope>NUCLEOTIDE SEQUENCE [LARGE SCALE GENOMIC DNA]</scope>
    <source>
        <strain evidence="7">S23</strain>
    </source>
</reference>
<keyword evidence="7" id="KW-1185">Reference proteome</keyword>
<keyword evidence="2" id="KW-0805">Transcription regulation</keyword>
<gene>
    <name evidence="6" type="ORF">DN412_36915</name>
</gene>
<dbReference type="RefSeq" id="WP_115216068.1">
    <property type="nucleotide sequence ID" value="NZ_QKWJ01000096.1"/>
</dbReference>
<dbReference type="Pfam" id="PF03466">
    <property type="entry name" value="LysR_substrate"/>
    <property type="match status" value="1"/>
</dbReference>
<comment type="similarity">
    <text evidence="1">Belongs to the LysR transcriptional regulatory family.</text>
</comment>
<dbReference type="InterPro" id="IPR005119">
    <property type="entry name" value="LysR_subst-bd"/>
</dbReference>
<dbReference type="PANTHER" id="PTHR30118">
    <property type="entry name" value="HTH-TYPE TRANSCRIPTIONAL REGULATOR LEUO-RELATED"/>
    <property type="match status" value="1"/>
</dbReference>
<dbReference type="PROSITE" id="PS50931">
    <property type="entry name" value="HTH_LYSR"/>
    <property type="match status" value="1"/>
</dbReference>
<keyword evidence="3" id="KW-0238">DNA-binding</keyword>
<dbReference type="InterPro" id="IPR036390">
    <property type="entry name" value="WH_DNA-bd_sf"/>
</dbReference>
<comment type="caution">
    <text evidence="6">The sequence shown here is derived from an EMBL/GenBank/DDBJ whole genome shotgun (WGS) entry which is preliminary data.</text>
</comment>
<dbReference type="Proteomes" id="UP000255165">
    <property type="component" value="Unassembled WGS sequence"/>
</dbReference>